<keyword evidence="5 7" id="KW-0472">Membrane</keyword>
<feature type="transmembrane region" description="Helical" evidence="7">
    <location>
        <begin position="87"/>
        <end position="106"/>
    </location>
</feature>
<reference evidence="9" key="1">
    <citation type="submission" date="2016-10" db="EMBL/GenBank/DDBJ databases">
        <authorList>
            <person name="Varghese N."/>
            <person name="Submissions S."/>
        </authorList>
    </citation>
    <scope>NUCLEOTIDE SEQUENCE [LARGE SCALE GENOMIC DNA]</scope>
    <source>
        <strain evidence="9">DSM 46838</strain>
    </source>
</reference>
<evidence type="ECO:0000256" key="2">
    <source>
        <dbReference type="ARBA" id="ARBA00022475"/>
    </source>
</evidence>
<keyword evidence="4 7" id="KW-1133">Transmembrane helix</keyword>
<evidence type="ECO:0000256" key="7">
    <source>
        <dbReference type="SAM" id="Phobius"/>
    </source>
</evidence>
<protein>
    <submittedName>
        <fullName evidence="8">Amino acid/amide ABC transporter membrane protein 2, HAAT family</fullName>
    </submittedName>
</protein>
<dbReference type="Pfam" id="PF02653">
    <property type="entry name" value="BPD_transp_2"/>
    <property type="match status" value="1"/>
</dbReference>
<keyword evidence="2" id="KW-1003">Cell membrane</keyword>
<feature type="transmembrane region" description="Helical" evidence="7">
    <location>
        <begin position="6"/>
        <end position="26"/>
    </location>
</feature>
<feature type="transmembrane region" description="Helical" evidence="7">
    <location>
        <begin position="33"/>
        <end position="52"/>
    </location>
</feature>
<feature type="transmembrane region" description="Helical" evidence="7">
    <location>
        <begin position="267"/>
        <end position="292"/>
    </location>
</feature>
<feature type="region of interest" description="Disordered" evidence="6">
    <location>
        <begin position="296"/>
        <end position="326"/>
    </location>
</feature>
<dbReference type="PANTHER" id="PTHR30482">
    <property type="entry name" value="HIGH-AFFINITY BRANCHED-CHAIN AMINO ACID TRANSPORT SYSTEM PERMEASE"/>
    <property type="match status" value="1"/>
</dbReference>
<dbReference type="EMBL" id="FOND01000003">
    <property type="protein sequence ID" value="SFE33066.1"/>
    <property type="molecule type" value="Genomic_DNA"/>
</dbReference>
<keyword evidence="3 7" id="KW-0812">Transmembrane</keyword>
<organism evidence="8 9">
    <name type="scientific">Blastococcus tunisiensis</name>
    <dbReference type="NCBI Taxonomy" id="1798228"/>
    <lineage>
        <taxon>Bacteria</taxon>
        <taxon>Bacillati</taxon>
        <taxon>Actinomycetota</taxon>
        <taxon>Actinomycetes</taxon>
        <taxon>Geodermatophilales</taxon>
        <taxon>Geodermatophilaceae</taxon>
        <taxon>Blastococcus</taxon>
    </lineage>
</organism>
<evidence type="ECO:0000256" key="3">
    <source>
        <dbReference type="ARBA" id="ARBA00022692"/>
    </source>
</evidence>
<evidence type="ECO:0000256" key="1">
    <source>
        <dbReference type="ARBA" id="ARBA00004651"/>
    </source>
</evidence>
<sequence length="326" mass="33628">MLDFLINLFIIASIFAIVASSLNLLIGFTGVFSIAHAIFYGVGGYAAALTSLHLGTSLLLALLIAMVASALFSVLLALPAARVTGEYFVVVSLAFALVAFTVFSQWTPVTGGPAGLVGIQRVTLLGIPLDSNEAYLGLAVVMLVLVTLVLYVIIRRTPLGRSLQALRDDPLAAQALGKNPFRLRLTAVLISAALASTGGVIYAGYVFFINADSFSVDYGVLFMAMVILGGAGTLSGPIIGAFFITLFPEALEFADLPSELKGPLEQIIYGAALVILMLVRPSGIAGMFSGLLPKNRRKGGPPDAPEGQPAAGGPVTGAATATGGVA</sequence>
<dbReference type="InterPro" id="IPR043428">
    <property type="entry name" value="LivM-like"/>
</dbReference>
<accession>A0A1I1ZN03</accession>
<dbReference type="InterPro" id="IPR001851">
    <property type="entry name" value="ABC_transp_permease"/>
</dbReference>
<evidence type="ECO:0000313" key="9">
    <source>
        <dbReference type="Proteomes" id="UP000198589"/>
    </source>
</evidence>
<proteinExistence type="predicted"/>
<feature type="transmembrane region" description="Helical" evidence="7">
    <location>
        <begin position="185"/>
        <end position="208"/>
    </location>
</feature>
<dbReference type="CDD" id="cd06581">
    <property type="entry name" value="TM_PBP1_LivM_like"/>
    <property type="match status" value="1"/>
</dbReference>
<comment type="subcellular location">
    <subcellularLocation>
        <location evidence="1">Cell membrane</location>
        <topology evidence="1">Multi-pass membrane protein</topology>
    </subcellularLocation>
</comment>
<dbReference type="GO" id="GO:0015658">
    <property type="term" value="F:branched-chain amino acid transmembrane transporter activity"/>
    <property type="evidence" value="ECO:0007669"/>
    <property type="project" value="InterPro"/>
</dbReference>
<name>A0A1I1ZN03_9ACTN</name>
<dbReference type="RefSeq" id="WP_092195669.1">
    <property type="nucleotide sequence ID" value="NZ_FOND01000003.1"/>
</dbReference>
<evidence type="ECO:0000256" key="6">
    <source>
        <dbReference type="SAM" id="MobiDB-lite"/>
    </source>
</evidence>
<gene>
    <name evidence="8" type="ORF">SAMN05216574_103104</name>
</gene>
<evidence type="ECO:0000313" key="8">
    <source>
        <dbReference type="EMBL" id="SFE33066.1"/>
    </source>
</evidence>
<dbReference type="GO" id="GO:0005886">
    <property type="term" value="C:plasma membrane"/>
    <property type="evidence" value="ECO:0007669"/>
    <property type="project" value="UniProtKB-SubCell"/>
</dbReference>
<dbReference type="Proteomes" id="UP000198589">
    <property type="component" value="Unassembled WGS sequence"/>
</dbReference>
<keyword evidence="9" id="KW-1185">Reference proteome</keyword>
<feature type="compositionally biased region" description="Low complexity" evidence="6">
    <location>
        <begin position="309"/>
        <end position="326"/>
    </location>
</feature>
<feature type="transmembrane region" description="Helical" evidence="7">
    <location>
        <begin position="220"/>
        <end position="247"/>
    </location>
</feature>
<dbReference type="PANTHER" id="PTHR30482:SF20">
    <property type="entry name" value="HIGH-AFFINITY BRANCHED-CHAIN AMINO ACID TRANSPORT SYSTEM PERMEASE PROTEIN LIVM"/>
    <property type="match status" value="1"/>
</dbReference>
<evidence type="ECO:0000256" key="4">
    <source>
        <dbReference type="ARBA" id="ARBA00022989"/>
    </source>
</evidence>
<dbReference type="OrthoDB" id="9814461at2"/>
<feature type="transmembrane region" description="Helical" evidence="7">
    <location>
        <begin position="58"/>
        <end position="80"/>
    </location>
</feature>
<feature type="transmembrane region" description="Helical" evidence="7">
    <location>
        <begin position="134"/>
        <end position="154"/>
    </location>
</feature>
<dbReference type="AlphaFoldDB" id="A0A1I1ZN03"/>
<dbReference type="STRING" id="1798228.SAMN05216574_103104"/>
<evidence type="ECO:0000256" key="5">
    <source>
        <dbReference type="ARBA" id="ARBA00023136"/>
    </source>
</evidence>